<dbReference type="Gene3D" id="1.10.3730.20">
    <property type="match status" value="1"/>
</dbReference>
<evidence type="ECO:0000256" key="3">
    <source>
        <dbReference type="ARBA" id="ARBA00022692"/>
    </source>
</evidence>
<reference evidence="8" key="1">
    <citation type="submission" date="2019-08" db="EMBL/GenBank/DDBJ databases">
        <authorList>
            <person name="Kucharzyk K."/>
            <person name="Murdoch R.W."/>
            <person name="Higgins S."/>
            <person name="Loffler F."/>
        </authorList>
    </citation>
    <scope>NUCLEOTIDE SEQUENCE</scope>
</reference>
<evidence type="ECO:0000256" key="6">
    <source>
        <dbReference type="SAM" id="Phobius"/>
    </source>
</evidence>
<feature type="domain" description="EamA" evidence="7">
    <location>
        <begin position="160"/>
        <end position="292"/>
    </location>
</feature>
<evidence type="ECO:0000256" key="4">
    <source>
        <dbReference type="ARBA" id="ARBA00022989"/>
    </source>
</evidence>
<feature type="transmembrane region" description="Helical" evidence="6">
    <location>
        <begin position="163"/>
        <end position="179"/>
    </location>
</feature>
<keyword evidence="4 6" id="KW-1133">Transmembrane helix</keyword>
<protein>
    <recommendedName>
        <fullName evidence="7">EamA domain-containing protein</fullName>
    </recommendedName>
</protein>
<organism evidence="8">
    <name type="scientific">bioreactor metagenome</name>
    <dbReference type="NCBI Taxonomy" id="1076179"/>
    <lineage>
        <taxon>unclassified sequences</taxon>
        <taxon>metagenomes</taxon>
        <taxon>ecological metagenomes</taxon>
    </lineage>
</organism>
<feature type="transmembrane region" description="Helical" evidence="6">
    <location>
        <begin position="80"/>
        <end position="98"/>
    </location>
</feature>
<dbReference type="Pfam" id="PF00892">
    <property type="entry name" value="EamA"/>
    <property type="match status" value="2"/>
</dbReference>
<dbReference type="PANTHER" id="PTHR42920:SF5">
    <property type="entry name" value="EAMA DOMAIN-CONTAINING PROTEIN"/>
    <property type="match status" value="1"/>
</dbReference>
<name>A0A644XPL1_9ZZZZ</name>
<evidence type="ECO:0000256" key="2">
    <source>
        <dbReference type="ARBA" id="ARBA00022475"/>
    </source>
</evidence>
<dbReference type="InterPro" id="IPR037185">
    <property type="entry name" value="EmrE-like"/>
</dbReference>
<accession>A0A644XPL1</accession>
<feature type="transmembrane region" description="Helical" evidence="6">
    <location>
        <begin position="135"/>
        <end position="157"/>
    </location>
</feature>
<feature type="transmembrane region" description="Helical" evidence="6">
    <location>
        <begin position="191"/>
        <end position="210"/>
    </location>
</feature>
<dbReference type="SUPFAM" id="SSF103481">
    <property type="entry name" value="Multidrug resistance efflux transporter EmrE"/>
    <property type="match status" value="2"/>
</dbReference>
<feature type="transmembrane region" description="Helical" evidence="6">
    <location>
        <begin position="222"/>
        <end position="239"/>
    </location>
</feature>
<keyword evidence="2" id="KW-1003">Cell membrane</keyword>
<sequence>MQKTRFVRQNVLPVLAAFIWGTSFVAQSVGADYVGPFTFNAARSAIAFVFLLILCAVFRARRKKDFHAQAKPRPNYRRDLLLGGLCCGVALTLGTNLQQKGLETTTSGKAGFITALYIVIVPILGVFLKKKVGKTVWVGVALAVAGLYCLCIQEDLSISKGDLYIFLCSLCFSAHILIIDHFTQRVDGVELSCAQFLVVTVFSSVGMLAAERPSWEALRQCAWPILYVGIFSSGVAYTLQILAQRDSNPTVVSLLLSLESVFATLAGALLLGDRMSGREYLGCVLMLTAVVLAQIPARKKGAAPDTAEKENGKTAFLKS</sequence>
<evidence type="ECO:0000256" key="5">
    <source>
        <dbReference type="ARBA" id="ARBA00023136"/>
    </source>
</evidence>
<dbReference type="AlphaFoldDB" id="A0A644XPL1"/>
<dbReference type="EMBL" id="VSSQ01002848">
    <property type="protein sequence ID" value="MPM17711.1"/>
    <property type="molecule type" value="Genomic_DNA"/>
</dbReference>
<evidence type="ECO:0000256" key="1">
    <source>
        <dbReference type="ARBA" id="ARBA00004651"/>
    </source>
</evidence>
<dbReference type="PANTHER" id="PTHR42920">
    <property type="entry name" value="OS03G0707200 PROTEIN-RELATED"/>
    <property type="match status" value="1"/>
</dbReference>
<dbReference type="InterPro" id="IPR051258">
    <property type="entry name" value="Diverse_Substrate_Transporter"/>
</dbReference>
<keyword evidence="5 6" id="KW-0472">Membrane</keyword>
<keyword evidence="3 6" id="KW-0812">Transmembrane</keyword>
<evidence type="ECO:0000259" key="7">
    <source>
        <dbReference type="Pfam" id="PF00892"/>
    </source>
</evidence>
<dbReference type="GO" id="GO:0005886">
    <property type="term" value="C:plasma membrane"/>
    <property type="evidence" value="ECO:0007669"/>
    <property type="project" value="UniProtKB-SubCell"/>
</dbReference>
<feature type="transmembrane region" description="Helical" evidence="6">
    <location>
        <begin position="41"/>
        <end position="60"/>
    </location>
</feature>
<comment type="caution">
    <text evidence="8">The sequence shown here is derived from an EMBL/GenBank/DDBJ whole genome shotgun (WGS) entry which is preliminary data.</text>
</comment>
<dbReference type="InterPro" id="IPR000620">
    <property type="entry name" value="EamA_dom"/>
</dbReference>
<feature type="transmembrane region" description="Helical" evidence="6">
    <location>
        <begin position="110"/>
        <end position="128"/>
    </location>
</feature>
<evidence type="ECO:0000313" key="8">
    <source>
        <dbReference type="EMBL" id="MPM17711.1"/>
    </source>
</evidence>
<comment type="subcellular location">
    <subcellularLocation>
        <location evidence="1">Cell membrane</location>
        <topology evidence="1">Multi-pass membrane protein</topology>
    </subcellularLocation>
</comment>
<gene>
    <name evidence="8" type="ORF">SDC9_64108</name>
</gene>
<proteinExistence type="predicted"/>
<feature type="transmembrane region" description="Helical" evidence="6">
    <location>
        <begin position="251"/>
        <end position="271"/>
    </location>
</feature>
<feature type="domain" description="EamA" evidence="7">
    <location>
        <begin position="14"/>
        <end position="150"/>
    </location>
</feature>